<dbReference type="EMBL" id="CP042829">
    <property type="protein sequence ID" value="QFG03547.1"/>
    <property type="molecule type" value="Genomic_DNA"/>
</dbReference>
<accession>A0ABX6C2U8</accession>
<dbReference type="SUPFAM" id="SSF50249">
    <property type="entry name" value="Nucleic acid-binding proteins"/>
    <property type="match status" value="1"/>
</dbReference>
<organism evidence="3 4">
    <name type="scientific">Tepidiforma bonchosmolovskayae</name>
    <dbReference type="NCBI Taxonomy" id="2601677"/>
    <lineage>
        <taxon>Bacteria</taxon>
        <taxon>Bacillati</taxon>
        <taxon>Chloroflexota</taxon>
        <taxon>Tepidiformia</taxon>
        <taxon>Tepidiformales</taxon>
        <taxon>Tepidiformaceae</taxon>
        <taxon>Tepidiforma</taxon>
    </lineage>
</organism>
<keyword evidence="4" id="KW-1185">Reference proteome</keyword>
<protein>
    <submittedName>
        <fullName evidence="3">Zn-ribbon domain-containing OB-fold protein</fullName>
    </submittedName>
</protein>
<reference evidence="3 4" key="1">
    <citation type="submission" date="2019-10" db="EMBL/GenBank/DDBJ databases">
        <title>Thermopilla bonchosmolovskayae gen. nov., sp. nov., a moderately thermophilic Chloroflexi bacterium from a Chukotka hot spring (Arctic, Russia), representing a novel classis Thermopillaia, which include previously uncultivated lineage OLB14.</title>
        <authorList>
            <person name="Kochetkova T.V."/>
            <person name="Zayulina K.S."/>
            <person name="Zhigarkov V.S."/>
            <person name="Minaev N.V."/>
            <person name="Novikov A."/>
            <person name="Toshchakov S.V."/>
            <person name="Elcheninov A.G."/>
            <person name="Kublanov I.V."/>
        </authorList>
    </citation>
    <scope>NUCLEOTIDE SEQUENCE [LARGE SCALE GENOMIC DNA]</scope>
    <source>
        <strain evidence="3 4">3753O</strain>
    </source>
</reference>
<dbReference type="InterPro" id="IPR052513">
    <property type="entry name" value="Thioester_dehydratase-like"/>
</dbReference>
<dbReference type="PANTHER" id="PTHR34075">
    <property type="entry name" value="BLR3430 PROTEIN"/>
    <property type="match status" value="1"/>
</dbReference>
<sequence>MAYTKPIPEPDPVNRVFWEGAKAGKLMLPRCTTCNRVHWYPRLLCPFCHSRELEWIEAKGEGRIHTFAVQHRAFGGWADEVPFVTAYIDLHEGDRMFTVLRGVDPAKPETIRIGAKVRVEFEQASDEVSIPFWRVVEE</sequence>
<gene>
    <name evidence="3" type="ORF">Tbon_09625</name>
</gene>
<dbReference type="InterPro" id="IPR012340">
    <property type="entry name" value="NA-bd_OB-fold"/>
</dbReference>
<name>A0ABX6C2U8_9CHLR</name>
<evidence type="ECO:0000259" key="1">
    <source>
        <dbReference type="Pfam" id="PF01796"/>
    </source>
</evidence>
<evidence type="ECO:0000313" key="4">
    <source>
        <dbReference type="Proteomes" id="UP000326331"/>
    </source>
</evidence>
<dbReference type="PANTHER" id="PTHR34075:SF5">
    <property type="entry name" value="BLR3430 PROTEIN"/>
    <property type="match status" value="1"/>
</dbReference>
<proteinExistence type="predicted"/>
<dbReference type="RefSeq" id="WP_158067502.1">
    <property type="nucleotide sequence ID" value="NZ_CP042829.1"/>
</dbReference>
<feature type="domain" description="ChsH2 C-terminal OB-fold" evidence="1">
    <location>
        <begin position="55"/>
        <end position="122"/>
    </location>
</feature>
<evidence type="ECO:0000259" key="2">
    <source>
        <dbReference type="Pfam" id="PF12172"/>
    </source>
</evidence>
<evidence type="ECO:0000313" key="3">
    <source>
        <dbReference type="EMBL" id="QFG03547.1"/>
    </source>
</evidence>
<dbReference type="Pfam" id="PF01796">
    <property type="entry name" value="OB_ChsH2_C"/>
    <property type="match status" value="1"/>
</dbReference>
<dbReference type="Proteomes" id="UP000326331">
    <property type="component" value="Chromosome"/>
</dbReference>
<dbReference type="Pfam" id="PF12172">
    <property type="entry name" value="zf-ChsH2"/>
    <property type="match status" value="1"/>
</dbReference>
<feature type="domain" description="ChsH2 rubredoxin-like zinc ribbon" evidence="2">
    <location>
        <begin position="18"/>
        <end position="54"/>
    </location>
</feature>
<dbReference type="InterPro" id="IPR022002">
    <property type="entry name" value="ChsH2_Znr"/>
</dbReference>
<dbReference type="Gene3D" id="6.10.30.10">
    <property type="match status" value="1"/>
</dbReference>
<dbReference type="InterPro" id="IPR002878">
    <property type="entry name" value="ChsH2_C"/>
</dbReference>